<dbReference type="Proteomes" id="UP000319671">
    <property type="component" value="Unassembled WGS sequence"/>
</dbReference>
<protein>
    <submittedName>
        <fullName evidence="3">Uncharacterized protein</fullName>
    </submittedName>
</protein>
<reference evidence="3 4" key="1">
    <citation type="submission" date="2019-06" db="EMBL/GenBank/DDBJ databases">
        <title>Sorghum-associated microbial communities from plants grown in Nebraska, USA.</title>
        <authorList>
            <person name="Schachtman D."/>
        </authorList>
    </citation>
    <scope>NUCLEOTIDE SEQUENCE [LARGE SCALE GENOMIC DNA]</scope>
    <source>
        <strain evidence="3 4">2482</strain>
    </source>
</reference>
<evidence type="ECO:0000256" key="2">
    <source>
        <dbReference type="SAM" id="Phobius"/>
    </source>
</evidence>
<gene>
    <name evidence="3" type="ORF">FB550_104106</name>
</gene>
<proteinExistence type="predicted"/>
<comment type="caution">
    <text evidence="3">The sequence shown here is derived from an EMBL/GenBank/DDBJ whole genome shotgun (WGS) entry which is preliminary data.</text>
</comment>
<feature type="transmembrane region" description="Helical" evidence="2">
    <location>
        <begin position="31"/>
        <end position="48"/>
    </location>
</feature>
<keyword evidence="2" id="KW-0472">Membrane</keyword>
<feature type="transmembrane region" description="Helical" evidence="2">
    <location>
        <begin position="54"/>
        <end position="71"/>
    </location>
</feature>
<evidence type="ECO:0000313" key="3">
    <source>
        <dbReference type="EMBL" id="TWE02562.1"/>
    </source>
</evidence>
<dbReference type="AlphaFoldDB" id="A0A561DGP7"/>
<dbReference type="EMBL" id="VIVN01000004">
    <property type="protein sequence ID" value="TWE02562.1"/>
    <property type="molecule type" value="Genomic_DNA"/>
</dbReference>
<keyword evidence="2" id="KW-0812">Transmembrane</keyword>
<dbReference type="RefSeq" id="WP_144564289.1">
    <property type="nucleotide sequence ID" value="NZ_VIVN01000004.1"/>
</dbReference>
<accession>A0A561DGP7</accession>
<feature type="compositionally biased region" description="Basic and acidic residues" evidence="1">
    <location>
        <begin position="246"/>
        <end position="262"/>
    </location>
</feature>
<evidence type="ECO:0000313" key="4">
    <source>
        <dbReference type="Proteomes" id="UP000319671"/>
    </source>
</evidence>
<feature type="region of interest" description="Disordered" evidence="1">
    <location>
        <begin position="241"/>
        <end position="262"/>
    </location>
</feature>
<organism evidence="3 4">
    <name type="scientific">Neobacillus bataviensis</name>
    <dbReference type="NCBI Taxonomy" id="220685"/>
    <lineage>
        <taxon>Bacteria</taxon>
        <taxon>Bacillati</taxon>
        <taxon>Bacillota</taxon>
        <taxon>Bacilli</taxon>
        <taxon>Bacillales</taxon>
        <taxon>Bacillaceae</taxon>
        <taxon>Neobacillus</taxon>
    </lineage>
</organism>
<sequence>MLSFLWAFGATLTLLLILTVLRIGFSFIGKLSVALTGFVLALGGLTTVNSLPLWQTGIIILLLVLVAAYVMDTRFGTFIYSKEIKSFDLEADVDFEYVESNPMVVEKTAELELLDLNIETEEFPSLTDIEEKQVHIVQKQPKQELKKINLELELDDLFVLNELEQAEKTEIAEDDFPKEGYLADIENLLQEESAEMTRTEDQGWLEEINGLEALTEEKGIIVKDEKDEHFLEDLFLAAEEAAAGTEEPKKDKEMEREFKLQK</sequence>
<evidence type="ECO:0000256" key="1">
    <source>
        <dbReference type="SAM" id="MobiDB-lite"/>
    </source>
</evidence>
<feature type="transmembrane region" description="Helical" evidence="2">
    <location>
        <begin position="6"/>
        <end position="24"/>
    </location>
</feature>
<keyword evidence="2" id="KW-1133">Transmembrane helix</keyword>
<name>A0A561DGP7_9BACI</name>
<keyword evidence="4" id="KW-1185">Reference proteome</keyword>